<accession>A0A364JY37</accession>
<name>A0A364JY37_9HYPH</name>
<keyword evidence="2" id="KW-1185">Reference proteome</keyword>
<evidence type="ECO:0000313" key="1">
    <source>
        <dbReference type="EMBL" id="RAK32319.1"/>
    </source>
</evidence>
<dbReference type="RefSeq" id="WP_111574549.1">
    <property type="nucleotide sequence ID" value="NZ_JBHEEY010000003.1"/>
</dbReference>
<organism evidence="1 2">
    <name type="scientific">Falsochrobactrum ovis</name>
    <dbReference type="NCBI Taxonomy" id="1293442"/>
    <lineage>
        <taxon>Bacteria</taxon>
        <taxon>Pseudomonadati</taxon>
        <taxon>Pseudomonadota</taxon>
        <taxon>Alphaproteobacteria</taxon>
        <taxon>Hyphomicrobiales</taxon>
        <taxon>Brucellaceae</taxon>
        <taxon>Falsochrobactrum</taxon>
    </lineage>
</organism>
<comment type="caution">
    <text evidence="1">The sequence shown here is derived from an EMBL/GenBank/DDBJ whole genome shotgun (WGS) entry which is preliminary data.</text>
</comment>
<proteinExistence type="predicted"/>
<dbReference type="PIRSF" id="PIRSF033367">
    <property type="entry name" value="UCP033367_VanZ"/>
    <property type="match status" value="1"/>
</dbReference>
<reference evidence="1 2" key="1">
    <citation type="submission" date="2018-06" db="EMBL/GenBank/DDBJ databases">
        <title>Genomic Encyclopedia of Type Strains, Phase IV (KMG-IV): sequencing the most valuable type-strain genomes for metagenomic binning, comparative biology and taxonomic classification.</title>
        <authorList>
            <person name="Goeker M."/>
        </authorList>
    </citation>
    <scope>NUCLEOTIDE SEQUENCE [LARGE SCALE GENOMIC DNA]</scope>
    <source>
        <strain evidence="1 2">DSM 26720</strain>
    </source>
</reference>
<dbReference type="OrthoDB" id="8101133at2"/>
<dbReference type="Proteomes" id="UP000249453">
    <property type="component" value="Unassembled WGS sequence"/>
</dbReference>
<protein>
    <submittedName>
        <fullName evidence="1">VanZ like protein</fullName>
    </submittedName>
</protein>
<dbReference type="InterPro" id="IPR017015">
    <property type="entry name" value="UCP033367_VanZ"/>
</dbReference>
<sequence length="118" mass="12970">MTRFLRIFAWFCLLVILAVTLSPIQFRPSVANSANLERFLAFFVVGAAFSLAYPRQWLTVIILTVGSAGLFELLQKLAPGRHGEFIDFVVKSVGALTGVLSAHAARTIGLFRDKTNAE</sequence>
<evidence type="ECO:0000313" key="2">
    <source>
        <dbReference type="Proteomes" id="UP000249453"/>
    </source>
</evidence>
<dbReference type="AlphaFoldDB" id="A0A364JY37"/>
<dbReference type="EMBL" id="QLMK01000002">
    <property type="protein sequence ID" value="RAK32319.1"/>
    <property type="molecule type" value="Genomic_DNA"/>
</dbReference>
<gene>
    <name evidence="1" type="ORF">C7374_102325</name>
</gene>